<sequence length="91" mass="9694">MRRAKMRARLTLERRSSGVMALLAAAAGVAGAACGAEVRESGTVVLTGGRGQSDPATPEPQEGKPGIFPDPRPPRARWGIRALRHRRRNGP</sequence>
<comment type="caution">
    <text evidence="3">The sequence shown here is derived from an EMBL/GenBank/DDBJ whole genome shotgun (WGS) entry which is preliminary data.</text>
</comment>
<reference evidence="4" key="1">
    <citation type="journal article" date="2019" name="Int. J. Syst. Evol. Microbiol.">
        <title>The Global Catalogue of Microorganisms (GCM) 10K type strain sequencing project: providing services to taxonomists for standard genome sequencing and annotation.</title>
        <authorList>
            <consortium name="The Broad Institute Genomics Platform"/>
            <consortium name="The Broad Institute Genome Sequencing Center for Infectious Disease"/>
            <person name="Wu L."/>
            <person name="Ma J."/>
        </authorList>
    </citation>
    <scope>NUCLEOTIDE SEQUENCE [LARGE SCALE GENOMIC DNA]</scope>
    <source>
        <strain evidence="4">JCM 31890</strain>
    </source>
</reference>
<name>A0ABP8LC66_9BURK</name>
<accession>A0ABP8LC66</accession>
<evidence type="ECO:0000256" key="1">
    <source>
        <dbReference type="SAM" id="MobiDB-lite"/>
    </source>
</evidence>
<evidence type="ECO:0000313" key="4">
    <source>
        <dbReference type="Proteomes" id="UP001501788"/>
    </source>
</evidence>
<feature type="chain" id="PRO_5045864615" evidence="2">
    <location>
        <begin position="33"/>
        <end position="91"/>
    </location>
</feature>
<feature type="signal peptide" evidence="2">
    <location>
        <begin position="1"/>
        <end position="32"/>
    </location>
</feature>
<evidence type="ECO:0000313" key="3">
    <source>
        <dbReference type="EMBL" id="GAA4426240.1"/>
    </source>
</evidence>
<dbReference type="Proteomes" id="UP001501788">
    <property type="component" value="Unassembled WGS sequence"/>
</dbReference>
<gene>
    <name evidence="3" type="ORF">GCM10023090_21950</name>
</gene>
<protein>
    <submittedName>
        <fullName evidence="3">Uncharacterized protein</fullName>
    </submittedName>
</protein>
<keyword evidence="2" id="KW-0732">Signal</keyword>
<keyword evidence="4" id="KW-1185">Reference proteome</keyword>
<organism evidence="3 4">
    <name type="scientific">Acidovorax lacteus</name>
    <dbReference type="NCBI Taxonomy" id="1924988"/>
    <lineage>
        <taxon>Bacteria</taxon>
        <taxon>Pseudomonadati</taxon>
        <taxon>Pseudomonadota</taxon>
        <taxon>Betaproteobacteria</taxon>
        <taxon>Burkholderiales</taxon>
        <taxon>Comamonadaceae</taxon>
        <taxon>Acidovorax</taxon>
    </lineage>
</organism>
<feature type="region of interest" description="Disordered" evidence="1">
    <location>
        <begin position="46"/>
        <end position="91"/>
    </location>
</feature>
<proteinExistence type="predicted"/>
<dbReference type="PROSITE" id="PS51257">
    <property type="entry name" value="PROKAR_LIPOPROTEIN"/>
    <property type="match status" value="1"/>
</dbReference>
<dbReference type="EMBL" id="BAABEX010000024">
    <property type="protein sequence ID" value="GAA4426240.1"/>
    <property type="molecule type" value="Genomic_DNA"/>
</dbReference>
<evidence type="ECO:0000256" key="2">
    <source>
        <dbReference type="SAM" id="SignalP"/>
    </source>
</evidence>
<feature type="compositionally biased region" description="Basic residues" evidence="1">
    <location>
        <begin position="82"/>
        <end position="91"/>
    </location>
</feature>